<proteinExistence type="predicted"/>
<dbReference type="InterPro" id="IPR036691">
    <property type="entry name" value="Endo/exonu/phosph_ase_sf"/>
</dbReference>
<reference evidence="2 3" key="1">
    <citation type="submission" date="2021-05" db="EMBL/GenBank/DDBJ databases">
        <title>Comparative genomic studies on the polysaccharide-degrading batcterial strains of the Flammeovirga genus.</title>
        <authorList>
            <person name="Zewei F."/>
            <person name="Zheng Z."/>
            <person name="Yu L."/>
            <person name="Ruyue G."/>
            <person name="Yanhong M."/>
            <person name="Yuanyuan C."/>
            <person name="Jingyan G."/>
            <person name="Wenjun H."/>
        </authorList>
    </citation>
    <scope>NUCLEOTIDE SEQUENCE [LARGE SCALE GENOMIC DNA]</scope>
    <source>
        <strain evidence="2 3">NBRC:100898</strain>
    </source>
</reference>
<dbReference type="RefSeq" id="WP_169663123.1">
    <property type="nucleotide sequence ID" value="NZ_CP076132.1"/>
</dbReference>
<protein>
    <submittedName>
        <fullName evidence="2">Endonuclease/exonuclease/phosphatase family protein</fullName>
    </submittedName>
</protein>
<dbReference type="KEGG" id="fya:KMW28_12510"/>
<dbReference type="EMBL" id="CP076132">
    <property type="protein sequence ID" value="QWG00476.1"/>
    <property type="molecule type" value="Genomic_DNA"/>
</dbReference>
<evidence type="ECO:0000313" key="3">
    <source>
        <dbReference type="Proteomes" id="UP000678679"/>
    </source>
</evidence>
<name>A0AAX1N270_9BACT</name>
<organism evidence="2 3">
    <name type="scientific">Flammeovirga yaeyamensis</name>
    <dbReference type="NCBI Taxonomy" id="367791"/>
    <lineage>
        <taxon>Bacteria</taxon>
        <taxon>Pseudomonadati</taxon>
        <taxon>Bacteroidota</taxon>
        <taxon>Cytophagia</taxon>
        <taxon>Cytophagales</taxon>
        <taxon>Flammeovirgaceae</taxon>
        <taxon>Flammeovirga</taxon>
    </lineage>
</organism>
<dbReference type="AlphaFoldDB" id="A0AAX1N270"/>
<keyword evidence="3" id="KW-1185">Reference proteome</keyword>
<dbReference type="SUPFAM" id="SSF56219">
    <property type="entry name" value="DNase I-like"/>
    <property type="match status" value="1"/>
</dbReference>
<evidence type="ECO:0000313" key="2">
    <source>
        <dbReference type="EMBL" id="QWG00476.1"/>
    </source>
</evidence>
<dbReference type="PANTHER" id="PTHR41349">
    <property type="match status" value="1"/>
</dbReference>
<dbReference type="GO" id="GO:0004519">
    <property type="term" value="F:endonuclease activity"/>
    <property type="evidence" value="ECO:0007669"/>
    <property type="project" value="UniProtKB-KW"/>
</dbReference>
<dbReference type="Pfam" id="PF03372">
    <property type="entry name" value="Exo_endo_phos"/>
    <property type="match status" value="1"/>
</dbReference>
<dbReference type="InterPro" id="IPR005135">
    <property type="entry name" value="Endo/exonuclease/phosphatase"/>
</dbReference>
<accession>A0AAX1N270</accession>
<evidence type="ECO:0000259" key="1">
    <source>
        <dbReference type="Pfam" id="PF03372"/>
    </source>
</evidence>
<sequence>MKTNTLLSLFLGVLFFTFCSQSSSYNIKVLQFNIWQEGTVVPNGYEAIITEIINSEADIIALSEVRNYNKSSLAKRMVEDLKQEGFTCYMDSSQDSGILSKYPIVKQEMFYPVKDDRGSITKAIINYNHQEIAFYSAHLDYRNCAIYLPRGYDGSTWEELKAPIFDKDSILNYNNRSKRIEAIKLFITDAKKEMGKGRLVILAGDFNEASHLDWVEANKHKYEHNGLVIPWTCTKELEDNNFKDVYREQYPNPISHPGFTFPVYNPDVDFSKLVWAPKSDDRDRIDYIFYNPSQNIRCEKTYLIGPRASIAYNKVVSEVTEDSIVSPLGIWPTDHMALFAQFEIN</sequence>
<dbReference type="Gene3D" id="3.60.10.10">
    <property type="entry name" value="Endonuclease/exonuclease/phosphatase"/>
    <property type="match status" value="1"/>
</dbReference>
<keyword evidence="2" id="KW-0540">Nuclease</keyword>
<gene>
    <name evidence="2" type="ORF">KMW28_12510</name>
</gene>
<feature type="domain" description="Endonuclease/exonuclease/phosphatase" evidence="1">
    <location>
        <begin position="30"/>
        <end position="335"/>
    </location>
</feature>
<keyword evidence="2" id="KW-0255">Endonuclease</keyword>
<keyword evidence="2" id="KW-0378">Hydrolase</keyword>
<dbReference type="Proteomes" id="UP000678679">
    <property type="component" value="Chromosome 1"/>
</dbReference>
<dbReference type="PANTHER" id="PTHR41349:SF1">
    <property type="entry name" value="PROTEIN CBG08683"/>
    <property type="match status" value="1"/>
</dbReference>